<comment type="subcellular location">
    <subcellularLocation>
        <location evidence="4">Endoplasmic reticulum membrane</location>
        <topology evidence="4">Peripheral membrane protein</topology>
    </subcellularLocation>
    <subcellularLocation>
        <location evidence="3">Microsome membrane</location>
        <topology evidence="3">Peripheral membrane protein</topology>
    </subcellularLocation>
</comment>
<dbReference type="Pfam" id="PF00067">
    <property type="entry name" value="p450"/>
    <property type="match status" value="1"/>
</dbReference>
<dbReference type="InterPro" id="IPR036396">
    <property type="entry name" value="Cyt_P450_sf"/>
</dbReference>
<evidence type="ECO:0000256" key="13">
    <source>
        <dbReference type="ARBA" id="ARBA00023136"/>
    </source>
</evidence>
<evidence type="ECO:0000256" key="14">
    <source>
        <dbReference type="RuleBase" id="RU000461"/>
    </source>
</evidence>
<evidence type="ECO:0000256" key="8">
    <source>
        <dbReference type="ARBA" id="ARBA00022824"/>
    </source>
</evidence>
<keyword evidence="8" id="KW-0256">Endoplasmic reticulum</keyword>
<dbReference type="PANTHER" id="PTHR24291:SF189">
    <property type="entry name" value="CYTOCHROME P450 4C3-RELATED"/>
    <property type="match status" value="1"/>
</dbReference>
<evidence type="ECO:0000256" key="1">
    <source>
        <dbReference type="ARBA" id="ARBA00001971"/>
    </source>
</evidence>
<evidence type="ECO:0000256" key="4">
    <source>
        <dbReference type="ARBA" id="ARBA00004406"/>
    </source>
</evidence>
<evidence type="ECO:0000256" key="12">
    <source>
        <dbReference type="ARBA" id="ARBA00023033"/>
    </source>
</evidence>
<dbReference type="PANTHER" id="PTHR24291">
    <property type="entry name" value="CYTOCHROME P450 FAMILY 4"/>
    <property type="match status" value="1"/>
</dbReference>
<evidence type="ECO:0000313" key="17">
    <source>
        <dbReference type="RefSeq" id="XP_015173873.1"/>
    </source>
</evidence>
<comment type="similarity">
    <text evidence="5 14">Belongs to the cytochrome P450 family.</text>
</comment>
<keyword evidence="9" id="KW-0492">Microsome</keyword>
<evidence type="ECO:0000256" key="2">
    <source>
        <dbReference type="ARBA" id="ARBA00003690"/>
    </source>
</evidence>
<dbReference type="RefSeq" id="XP_015173873.1">
    <property type="nucleotide sequence ID" value="XM_015318387.1"/>
</dbReference>
<dbReference type="SUPFAM" id="SSF48264">
    <property type="entry name" value="Cytochrome P450"/>
    <property type="match status" value="1"/>
</dbReference>
<dbReference type="GeneID" id="107065071"/>
<proteinExistence type="inferred from homology"/>
<name>A0ABM1I0Y6_POLDO</name>
<dbReference type="InterPro" id="IPR017972">
    <property type="entry name" value="Cyt_P450_CS"/>
</dbReference>
<evidence type="ECO:0000256" key="6">
    <source>
        <dbReference type="ARBA" id="ARBA00022617"/>
    </source>
</evidence>
<dbReference type="PRINTS" id="PR00463">
    <property type="entry name" value="EP450I"/>
</dbReference>
<dbReference type="Proteomes" id="UP000694924">
    <property type="component" value="Unplaced"/>
</dbReference>
<feature type="transmembrane region" description="Helical" evidence="15">
    <location>
        <begin position="6"/>
        <end position="25"/>
    </location>
</feature>
<keyword evidence="10 14" id="KW-0560">Oxidoreductase</keyword>
<keyword evidence="7 14" id="KW-0479">Metal-binding</keyword>
<dbReference type="PRINTS" id="PR00385">
    <property type="entry name" value="P450"/>
</dbReference>
<evidence type="ECO:0000256" key="15">
    <source>
        <dbReference type="SAM" id="Phobius"/>
    </source>
</evidence>
<comment type="function">
    <text evidence="2">May be involved in the metabolism of insect hormones and in the breakdown of synthetic insecticides.</text>
</comment>
<evidence type="ECO:0000256" key="10">
    <source>
        <dbReference type="ARBA" id="ARBA00023002"/>
    </source>
</evidence>
<keyword evidence="12 14" id="KW-0503">Monooxygenase</keyword>
<dbReference type="InterPro" id="IPR050196">
    <property type="entry name" value="Cytochrome_P450_Monoox"/>
</dbReference>
<keyword evidence="11 14" id="KW-0408">Iron</keyword>
<keyword evidence="15" id="KW-1133">Transmembrane helix</keyword>
<evidence type="ECO:0000256" key="7">
    <source>
        <dbReference type="ARBA" id="ARBA00022723"/>
    </source>
</evidence>
<gene>
    <name evidence="17" type="primary">LOC107065071</name>
</gene>
<dbReference type="InterPro" id="IPR002401">
    <property type="entry name" value="Cyt_P450_E_grp-I"/>
</dbReference>
<evidence type="ECO:0000256" key="9">
    <source>
        <dbReference type="ARBA" id="ARBA00022848"/>
    </source>
</evidence>
<sequence>MGYIAYVIISIIIIIILFYVIKYLINKFRKYNMVKKYPGPKAYPIIGNMYMFLGDLTDVTRKLIQFTTIYSSPWQLWIGSKLLLVFDDPENIKILLKNSINQEKNFVYYFVKYSLGDGLFTAPGSLWKIHRRIIDPIFNAKMVSSYMESINKNSKRLVNILEITNGENVDFSHYVHLCTLDIIYDTLWESDLNLQNNPDCKLDKYMTESLNITMERISKFWLYPNIIFRNSSLGKRFHENDSYIMNLTNEIIRKKKESIKVEKFCREGYGLHAIKYTSPFLDALFESFYNTGEYSEANIRDEINTFLFAGSDTSAGTLKFLFLMLASFPEFQNGVYEELYDMYGSSDVNDDPITYDDTKKMYYLERVIKETLRLFPPAPFIGRKLCKNIIVNDNNVIPKNTDVLFAIYSIHRNDKYWKDPLRFNPDRFLPGNYDPKCFIPFSSGKRGCIGKLFAMAEMKTIAASLLRKFIVKIDNPVSAENVGLKISITLEPTETILLRFIRR</sequence>
<evidence type="ECO:0000313" key="16">
    <source>
        <dbReference type="Proteomes" id="UP000694924"/>
    </source>
</evidence>
<protein>
    <submittedName>
        <fullName evidence="17">Cytochrome P450 4C1-like isoform X1</fullName>
    </submittedName>
</protein>
<dbReference type="Gene3D" id="1.10.630.10">
    <property type="entry name" value="Cytochrome P450"/>
    <property type="match status" value="1"/>
</dbReference>
<evidence type="ECO:0000256" key="3">
    <source>
        <dbReference type="ARBA" id="ARBA00004174"/>
    </source>
</evidence>
<comment type="cofactor">
    <cofactor evidence="1">
        <name>heme</name>
        <dbReference type="ChEBI" id="CHEBI:30413"/>
    </cofactor>
</comment>
<dbReference type="PROSITE" id="PS00086">
    <property type="entry name" value="CYTOCHROME_P450"/>
    <property type="match status" value="1"/>
</dbReference>
<keyword evidence="6 14" id="KW-0349">Heme</keyword>
<reference evidence="17" key="1">
    <citation type="submission" date="2025-08" db="UniProtKB">
        <authorList>
            <consortium name="RefSeq"/>
        </authorList>
    </citation>
    <scope>IDENTIFICATION</scope>
    <source>
        <tissue evidence="17">Whole body</tissue>
    </source>
</reference>
<keyword evidence="15" id="KW-0812">Transmembrane</keyword>
<accession>A0ABM1I0Y6</accession>
<organism evidence="16 17">
    <name type="scientific">Polistes dominula</name>
    <name type="common">European paper wasp</name>
    <name type="synonym">Vespa dominula</name>
    <dbReference type="NCBI Taxonomy" id="743375"/>
    <lineage>
        <taxon>Eukaryota</taxon>
        <taxon>Metazoa</taxon>
        <taxon>Ecdysozoa</taxon>
        <taxon>Arthropoda</taxon>
        <taxon>Hexapoda</taxon>
        <taxon>Insecta</taxon>
        <taxon>Pterygota</taxon>
        <taxon>Neoptera</taxon>
        <taxon>Endopterygota</taxon>
        <taxon>Hymenoptera</taxon>
        <taxon>Apocrita</taxon>
        <taxon>Aculeata</taxon>
        <taxon>Vespoidea</taxon>
        <taxon>Vespidae</taxon>
        <taxon>Polistinae</taxon>
        <taxon>Polistini</taxon>
        <taxon>Polistes</taxon>
    </lineage>
</organism>
<keyword evidence="13 15" id="KW-0472">Membrane</keyword>
<evidence type="ECO:0000256" key="5">
    <source>
        <dbReference type="ARBA" id="ARBA00010617"/>
    </source>
</evidence>
<evidence type="ECO:0000256" key="11">
    <source>
        <dbReference type="ARBA" id="ARBA00023004"/>
    </source>
</evidence>
<keyword evidence="16" id="KW-1185">Reference proteome</keyword>
<dbReference type="InterPro" id="IPR001128">
    <property type="entry name" value="Cyt_P450"/>
</dbReference>